<feature type="transmembrane region" description="Helical" evidence="2">
    <location>
        <begin position="250"/>
        <end position="271"/>
    </location>
</feature>
<keyword evidence="2" id="KW-0812">Transmembrane</keyword>
<protein>
    <submittedName>
        <fullName evidence="3">Putative heptaprenyl diphosphate synthase component I</fullName>
    </submittedName>
</protein>
<dbReference type="Pfam" id="PF07456">
    <property type="entry name" value="Hpre_diP_synt_I"/>
    <property type="match status" value="1"/>
</dbReference>
<accession>A0A3P3XPA3</accession>
<reference evidence="3" key="1">
    <citation type="submission" date="2017-02" db="EMBL/GenBank/DDBJ databases">
        <authorList>
            <person name="Regsiter A."/>
            <person name="William W."/>
        </authorList>
    </citation>
    <scope>NUCLEOTIDE SEQUENCE</scope>
    <source>
        <strain evidence="3">BdmA 4</strain>
    </source>
</reference>
<feature type="transmembrane region" description="Helical" evidence="2">
    <location>
        <begin position="147"/>
        <end position="172"/>
    </location>
</feature>
<feature type="transmembrane region" description="Helical" evidence="2">
    <location>
        <begin position="291"/>
        <end position="310"/>
    </location>
</feature>
<gene>
    <name evidence="3" type="ORF">SPIRO4BDMA_40690</name>
</gene>
<dbReference type="EMBL" id="FWDO01000004">
    <property type="protein sequence ID" value="SLM18118.1"/>
    <property type="molecule type" value="Genomic_DNA"/>
</dbReference>
<name>A0A3P3XPA3_9SPIR</name>
<proteinExistence type="predicted"/>
<sequence length="459" mass="49230">MQVPTSPSCGNVRSRFANRTDVTALLAAFCFFLSAIEYMLPKPLPFMRLGIANLPILLAIDLLPFKWFLVLAAAKVVGMSIVSGTLFSYVALFSLAGTMIAALVMRGVRRAGKGAISLIGVSIAGAVTSNATQMLIARFVIFGEVAWLIAPLFLLTGLITGTLMGFFAEYFVAHSNWYSCAMGESDVLIAEGGTGADTADTGPSATMATNPAGRGSGVEPQDAKKVHRSRTEKNAGRFARRQRYESLMEPWVAAILGVAIAVVFLLQQELLVKTLYLLLFILWTWLAGKRFSLVSTLVVMAGIVAANLLIPSGRVLFKLGPLVVTEFALTEGLAKALTFEGLMYLSKAAIMQGLHFPGRFGTIIAQAFQYYDRIIEYRGKVHAKTAVRDIDVLLQEVWLYAWLAPGVDKADAGGAPASATAPRATTAESRSRILRSLLFAAVIAAVAALLPFALALIAK</sequence>
<evidence type="ECO:0000256" key="2">
    <source>
        <dbReference type="SAM" id="Phobius"/>
    </source>
</evidence>
<evidence type="ECO:0000256" key="1">
    <source>
        <dbReference type="SAM" id="MobiDB-lite"/>
    </source>
</evidence>
<organism evidence="3">
    <name type="scientific">uncultured spirochete</name>
    <dbReference type="NCBI Taxonomy" id="156406"/>
    <lineage>
        <taxon>Bacteria</taxon>
        <taxon>Pseudomonadati</taxon>
        <taxon>Spirochaetota</taxon>
        <taxon>Spirochaetia</taxon>
        <taxon>Spirochaetales</taxon>
        <taxon>environmental samples</taxon>
    </lineage>
</organism>
<keyword evidence="2" id="KW-1133">Transmembrane helix</keyword>
<feature type="compositionally biased region" description="Basic and acidic residues" evidence="1">
    <location>
        <begin position="221"/>
        <end position="234"/>
    </location>
</feature>
<feature type="transmembrane region" description="Helical" evidence="2">
    <location>
        <begin position="22"/>
        <end position="40"/>
    </location>
</feature>
<feature type="compositionally biased region" description="Low complexity" evidence="1">
    <location>
        <begin position="196"/>
        <end position="206"/>
    </location>
</feature>
<evidence type="ECO:0000313" key="3">
    <source>
        <dbReference type="EMBL" id="SLM18118.1"/>
    </source>
</evidence>
<feature type="transmembrane region" description="Helical" evidence="2">
    <location>
        <begin position="86"/>
        <end position="104"/>
    </location>
</feature>
<keyword evidence="2" id="KW-0472">Membrane</keyword>
<dbReference type="InterPro" id="IPR010898">
    <property type="entry name" value="Hpre_diP_synth_I"/>
</dbReference>
<feature type="transmembrane region" description="Helical" evidence="2">
    <location>
        <begin position="116"/>
        <end position="141"/>
    </location>
</feature>
<feature type="region of interest" description="Disordered" evidence="1">
    <location>
        <begin position="195"/>
        <end position="234"/>
    </location>
</feature>
<feature type="transmembrane region" description="Helical" evidence="2">
    <location>
        <begin position="52"/>
        <end position="74"/>
    </location>
</feature>
<dbReference type="AlphaFoldDB" id="A0A3P3XPA3"/>
<feature type="transmembrane region" description="Helical" evidence="2">
    <location>
        <begin position="437"/>
        <end position="458"/>
    </location>
</feature>